<feature type="compositionally biased region" description="Polar residues" evidence="10">
    <location>
        <begin position="528"/>
        <end position="538"/>
    </location>
</feature>
<evidence type="ECO:0000256" key="10">
    <source>
        <dbReference type="SAM" id="MobiDB-lite"/>
    </source>
</evidence>
<evidence type="ECO:0000256" key="8">
    <source>
        <dbReference type="ARBA" id="ARBA00023175"/>
    </source>
</evidence>
<feature type="region of interest" description="Disordered" evidence="10">
    <location>
        <begin position="480"/>
        <end position="544"/>
    </location>
</feature>
<keyword evidence="6" id="KW-0067">ATP-binding</keyword>
<dbReference type="AlphaFoldDB" id="S3DGV6"/>
<dbReference type="GO" id="GO:0005874">
    <property type="term" value="C:microtubule"/>
    <property type="evidence" value="ECO:0007669"/>
    <property type="project" value="UniProtKB-KW"/>
</dbReference>
<sequence>MASSNNRTSTYTQSSDHDRPKSADAKKDMWFTLLDSVASGKRLPEKNILVLGGTTETQKEFLETLSADDTRKSSERQSSKQPPVANNFALGYTYHDVLDADHEDILARLSLYLLADPSPSFTPLLQPLLTPETIPNTLIVILLDWSEPWFWLRQLRDWIRLLRTLLVSLSVESKEKMEEVMLSWRDRGRGGNNLDGTPTASGTDGDVSLPLGPGEWEEGLGLPLCVVCQNSDRIENLEKERSWREEEFDFILQFLRTILLKHGASLIYTIPSVTSPLQSLIHSSLGIHSLLKKQPLKHNVIDRDKVLVPPNWDSWGKIRVLRDGFDVEAINKAWSVDIEESSSLITTTNTEVETTSPKPPSAAVESYEEQIRDPRLDALQATSSEAHGSKLEVSSLESQAFLATQLEVLENIRQGSEPSGMDSSRLAPGRSISQSGVEGSDDMTADEGRVNEHIGPVQFNMGGIQVDADDMLQRLKDRQNYATPEPSSPSLGGGGDGKSQNEALASFFAGLMKKTGGSVAGSPKPTRWRSSAKNSDAANQEEYGVEYERREHAVVDLARRA</sequence>
<feature type="region of interest" description="Disordered" evidence="10">
    <location>
        <begin position="346"/>
        <end position="370"/>
    </location>
</feature>
<dbReference type="InterPro" id="IPR022780">
    <property type="entry name" value="Dynein_light_int_chain"/>
</dbReference>
<accession>S3DGV6</accession>
<evidence type="ECO:0000256" key="7">
    <source>
        <dbReference type="ARBA" id="ARBA00023017"/>
    </source>
</evidence>
<feature type="compositionally biased region" description="Basic and acidic residues" evidence="10">
    <location>
        <begin position="65"/>
        <end position="78"/>
    </location>
</feature>
<feature type="region of interest" description="Disordered" evidence="10">
    <location>
        <begin position="65"/>
        <end position="84"/>
    </location>
</feature>
<evidence type="ECO:0000256" key="9">
    <source>
        <dbReference type="ARBA" id="ARBA00023212"/>
    </source>
</evidence>
<feature type="compositionally biased region" description="Low complexity" evidence="10">
    <location>
        <begin position="346"/>
        <end position="355"/>
    </location>
</feature>
<dbReference type="eggNOG" id="KOG3905">
    <property type="taxonomic scope" value="Eukaryota"/>
</dbReference>
<evidence type="ECO:0000256" key="3">
    <source>
        <dbReference type="ARBA" id="ARBA00022490"/>
    </source>
</evidence>
<dbReference type="GO" id="GO:0000226">
    <property type="term" value="P:microtubule cytoskeleton organization"/>
    <property type="evidence" value="ECO:0007669"/>
    <property type="project" value="TreeGrafter"/>
</dbReference>
<evidence type="ECO:0000256" key="1">
    <source>
        <dbReference type="ARBA" id="ARBA00004245"/>
    </source>
</evidence>
<evidence type="ECO:0000256" key="4">
    <source>
        <dbReference type="ARBA" id="ARBA00022701"/>
    </source>
</evidence>
<evidence type="ECO:0000256" key="2">
    <source>
        <dbReference type="ARBA" id="ARBA00022448"/>
    </source>
</evidence>
<gene>
    <name evidence="11" type="ORF">GLAREA_09098</name>
</gene>
<evidence type="ECO:0000256" key="6">
    <source>
        <dbReference type="ARBA" id="ARBA00022840"/>
    </source>
</evidence>
<comment type="subcellular location">
    <subcellularLocation>
        <location evidence="1">Cytoplasm</location>
        <location evidence="1">Cytoskeleton</location>
    </subcellularLocation>
</comment>
<evidence type="ECO:0000313" key="11">
    <source>
        <dbReference type="EMBL" id="EPE36935.1"/>
    </source>
</evidence>
<evidence type="ECO:0000256" key="5">
    <source>
        <dbReference type="ARBA" id="ARBA00022741"/>
    </source>
</evidence>
<dbReference type="GO" id="GO:0045504">
    <property type="term" value="F:dynein heavy chain binding"/>
    <property type="evidence" value="ECO:0007669"/>
    <property type="project" value="TreeGrafter"/>
</dbReference>
<keyword evidence="2" id="KW-0813">Transport</keyword>
<keyword evidence="12" id="KW-1185">Reference proteome</keyword>
<dbReference type="GO" id="GO:0035974">
    <property type="term" value="C:meiotic spindle pole body"/>
    <property type="evidence" value="ECO:0007669"/>
    <property type="project" value="TreeGrafter"/>
</dbReference>
<dbReference type="Proteomes" id="UP000016922">
    <property type="component" value="Unassembled WGS sequence"/>
</dbReference>
<dbReference type="EMBL" id="KE145352">
    <property type="protein sequence ID" value="EPE36935.1"/>
    <property type="molecule type" value="Genomic_DNA"/>
</dbReference>
<dbReference type="GO" id="GO:0007018">
    <property type="term" value="P:microtubule-based movement"/>
    <property type="evidence" value="ECO:0007669"/>
    <property type="project" value="InterPro"/>
</dbReference>
<keyword evidence="3" id="KW-0963">Cytoplasm</keyword>
<keyword evidence="4" id="KW-0493">Microtubule</keyword>
<dbReference type="OMA" id="KVNDHIG"/>
<keyword evidence="7" id="KW-0243">Dynein</keyword>
<keyword evidence="8" id="KW-0505">Motor protein</keyword>
<dbReference type="RefSeq" id="XP_008076250.1">
    <property type="nucleotide sequence ID" value="XM_008078059.1"/>
</dbReference>
<dbReference type="PANTHER" id="PTHR12688">
    <property type="entry name" value="DYNEIN LIGHT INTERMEDIATE CHAIN"/>
    <property type="match status" value="1"/>
</dbReference>
<dbReference type="HOGENOM" id="CLU_024211_1_0_1"/>
<protein>
    <recommendedName>
        <fullName evidence="13">Dynein light intermediate chain</fullName>
    </recommendedName>
</protein>
<feature type="region of interest" description="Disordered" evidence="10">
    <location>
        <begin position="415"/>
        <end position="447"/>
    </location>
</feature>
<dbReference type="GO" id="GO:0005524">
    <property type="term" value="F:ATP binding"/>
    <property type="evidence" value="ECO:0007669"/>
    <property type="project" value="UniProtKB-KW"/>
</dbReference>
<dbReference type="STRING" id="1116229.S3DGV6"/>
<reference evidence="11 12" key="1">
    <citation type="journal article" date="2013" name="BMC Genomics">
        <title>Genomics-driven discovery of the pneumocandin biosynthetic gene cluster in the fungus Glarea lozoyensis.</title>
        <authorList>
            <person name="Chen L."/>
            <person name="Yue Q."/>
            <person name="Zhang X."/>
            <person name="Xiang M."/>
            <person name="Wang C."/>
            <person name="Li S."/>
            <person name="Che Y."/>
            <person name="Ortiz-Lopez F.J."/>
            <person name="Bills G.F."/>
            <person name="Liu X."/>
            <person name="An Z."/>
        </authorList>
    </citation>
    <scope>NUCLEOTIDE SEQUENCE [LARGE SCALE GENOMIC DNA]</scope>
    <source>
        <strain evidence="12">ATCC 20868 / MF5171</strain>
    </source>
</reference>
<evidence type="ECO:0008006" key="13">
    <source>
        <dbReference type="Google" id="ProtNLM"/>
    </source>
</evidence>
<dbReference type="InterPro" id="IPR008467">
    <property type="entry name" value="Dynein1_light_intermed_chain"/>
</dbReference>
<keyword evidence="9" id="KW-0206">Cytoskeleton</keyword>
<dbReference type="PANTHER" id="PTHR12688:SF0">
    <property type="entry name" value="DYNEIN LIGHT INTERMEDIATE CHAIN"/>
    <property type="match status" value="1"/>
</dbReference>
<dbReference type="OrthoDB" id="27603at2759"/>
<feature type="compositionally biased region" description="Polar residues" evidence="10">
    <location>
        <begin position="1"/>
        <end position="14"/>
    </location>
</feature>
<name>S3DGV6_GLAL2</name>
<dbReference type="Pfam" id="PF05783">
    <property type="entry name" value="DLIC"/>
    <property type="match status" value="1"/>
</dbReference>
<feature type="region of interest" description="Disordered" evidence="10">
    <location>
        <begin position="1"/>
        <end position="23"/>
    </location>
</feature>
<dbReference type="GO" id="GO:0005868">
    <property type="term" value="C:cytoplasmic dynein complex"/>
    <property type="evidence" value="ECO:0007669"/>
    <property type="project" value="InterPro"/>
</dbReference>
<keyword evidence="5" id="KW-0547">Nucleotide-binding</keyword>
<dbReference type="KEGG" id="glz:GLAREA_09098"/>
<dbReference type="GeneID" id="19468146"/>
<evidence type="ECO:0000313" key="12">
    <source>
        <dbReference type="Proteomes" id="UP000016922"/>
    </source>
</evidence>
<proteinExistence type="predicted"/>
<organism evidence="11 12">
    <name type="scientific">Glarea lozoyensis (strain ATCC 20868 / MF5171)</name>
    <dbReference type="NCBI Taxonomy" id="1116229"/>
    <lineage>
        <taxon>Eukaryota</taxon>
        <taxon>Fungi</taxon>
        <taxon>Dikarya</taxon>
        <taxon>Ascomycota</taxon>
        <taxon>Pezizomycotina</taxon>
        <taxon>Leotiomycetes</taxon>
        <taxon>Helotiales</taxon>
        <taxon>Helotiaceae</taxon>
        <taxon>Glarea</taxon>
    </lineage>
</organism>